<evidence type="ECO:0000313" key="1">
    <source>
        <dbReference type="EMBL" id="KAI7958978.1"/>
    </source>
</evidence>
<sequence>MSSSPPPPPPSEAAAAAAASEKELESFRKKWIAEVNQATQASNSSTTTEESALTIYARAVYYERTGLLDNALRDYRKALRLEPNVDRAYHHLKGEEIQSFENLFSTEPSFTFQTEHLPTGSTLQEPLPKPYKSSTYPPVSHDSHNTYKFLEYLLASFENNPWIRPSDLTEDDDQRSSVSDDRPDDEVVKNLSALEIDDHSEEEVPQTNELKFEPLNIDLKSYIQIVPLELFNANIFSPNTYDRSRIHLLISTIESFARVCRLARIITLNQSLWRGICLSIYTHDLFVNHLPLPPTSRLSIHDICRDRFDSDWRRLFILLPRVRLDGCYISLIRYPRQGESANPWYTPTHFVTYFRYLRFLEDGRCISFTSTDEPSTVVRNLIWPMTHPNNSSNPNSTKNLLEGCLFGLWRLEENRLQIYKLHQDHTTLSSSSTTSNQRIRSSVGRNNYQFQIDATLSSTKLGKMNKIEISRLSTLNLNTGELVDVPLPSTEPTYPNNSSSSSSSKPFIFSRVFSYDPS</sequence>
<dbReference type="Proteomes" id="UP001060170">
    <property type="component" value="Chromosome 3"/>
</dbReference>
<dbReference type="EMBL" id="CM045867">
    <property type="protein sequence ID" value="KAI7958978.1"/>
    <property type="molecule type" value="Genomic_DNA"/>
</dbReference>
<keyword evidence="2" id="KW-1185">Reference proteome</keyword>
<protein>
    <submittedName>
        <fullName evidence="1">Uncharacterized protein</fullName>
    </submittedName>
</protein>
<reference evidence="2" key="2">
    <citation type="journal article" date="2018" name="Mol. Plant Microbe Interact.">
        <title>Genome sequence resources for the wheat stripe rust pathogen (Puccinia striiformis f. sp. tritici) and the barley stripe rust pathogen (Puccinia striiformis f. sp. hordei).</title>
        <authorList>
            <person name="Xia C."/>
            <person name="Wang M."/>
            <person name="Yin C."/>
            <person name="Cornejo O.E."/>
            <person name="Hulbert S.H."/>
            <person name="Chen X."/>
        </authorList>
    </citation>
    <scope>NUCLEOTIDE SEQUENCE [LARGE SCALE GENOMIC DNA]</scope>
    <source>
        <strain evidence="2">93-210</strain>
    </source>
</reference>
<reference evidence="1 2" key="3">
    <citation type="journal article" date="2022" name="Microbiol. Spectr.">
        <title>Folding features and dynamics of 3D genome architecture in plant fungal pathogens.</title>
        <authorList>
            <person name="Xia C."/>
        </authorList>
    </citation>
    <scope>NUCLEOTIDE SEQUENCE [LARGE SCALE GENOMIC DNA]</scope>
    <source>
        <strain evidence="1 2">93-210</strain>
    </source>
</reference>
<gene>
    <name evidence="1" type="ORF">MJO28_002769</name>
</gene>
<accession>A0ACC0ERZ3</accession>
<organism evidence="1 2">
    <name type="scientific">Puccinia striiformis f. sp. tritici</name>
    <dbReference type="NCBI Taxonomy" id="168172"/>
    <lineage>
        <taxon>Eukaryota</taxon>
        <taxon>Fungi</taxon>
        <taxon>Dikarya</taxon>
        <taxon>Basidiomycota</taxon>
        <taxon>Pucciniomycotina</taxon>
        <taxon>Pucciniomycetes</taxon>
        <taxon>Pucciniales</taxon>
        <taxon>Pucciniaceae</taxon>
        <taxon>Puccinia</taxon>
    </lineage>
</organism>
<evidence type="ECO:0000313" key="2">
    <source>
        <dbReference type="Proteomes" id="UP001060170"/>
    </source>
</evidence>
<reference evidence="2" key="1">
    <citation type="journal article" date="2018" name="BMC Genomics">
        <title>Genomic insights into host adaptation between the wheat stripe rust pathogen (Puccinia striiformis f. sp. tritici) and the barley stripe rust pathogen (Puccinia striiformis f. sp. hordei).</title>
        <authorList>
            <person name="Xia C."/>
            <person name="Wang M."/>
            <person name="Yin C."/>
            <person name="Cornejo O.E."/>
            <person name="Hulbert S.H."/>
            <person name="Chen X."/>
        </authorList>
    </citation>
    <scope>NUCLEOTIDE SEQUENCE [LARGE SCALE GENOMIC DNA]</scope>
    <source>
        <strain evidence="2">93-210</strain>
    </source>
</reference>
<comment type="caution">
    <text evidence="1">The sequence shown here is derived from an EMBL/GenBank/DDBJ whole genome shotgun (WGS) entry which is preliminary data.</text>
</comment>
<name>A0ACC0ERZ3_9BASI</name>
<proteinExistence type="predicted"/>